<keyword evidence="8 19" id="KW-0169">Cobalamin biosynthesis</keyword>
<reference evidence="20" key="2">
    <citation type="submission" date="2020-09" db="EMBL/GenBank/DDBJ databases">
        <authorList>
            <person name="Sun Q."/>
            <person name="Kim S."/>
        </authorList>
    </citation>
    <scope>NUCLEOTIDE SEQUENCE</scope>
    <source>
        <strain evidence="20">KCTC 12711</strain>
    </source>
</reference>
<evidence type="ECO:0000256" key="2">
    <source>
        <dbReference type="ARBA" id="ARBA00004651"/>
    </source>
</evidence>
<evidence type="ECO:0000256" key="9">
    <source>
        <dbReference type="ARBA" id="ARBA00022679"/>
    </source>
</evidence>
<evidence type="ECO:0000256" key="1">
    <source>
        <dbReference type="ARBA" id="ARBA00001946"/>
    </source>
</evidence>
<evidence type="ECO:0000313" key="21">
    <source>
        <dbReference type="Proteomes" id="UP000614811"/>
    </source>
</evidence>
<evidence type="ECO:0000256" key="11">
    <source>
        <dbReference type="ARBA" id="ARBA00022842"/>
    </source>
</evidence>
<evidence type="ECO:0000313" key="20">
    <source>
        <dbReference type="EMBL" id="GHA02420.1"/>
    </source>
</evidence>
<keyword evidence="10 19" id="KW-0812">Transmembrane</keyword>
<feature type="transmembrane region" description="Helical" evidence="19">
    <location>
        <begin position="66"/>
        <end position="85"/>
    </location>
</feature>
<keyword evidence="9 19" id="KW-0808">Transferase</keyword>
<feature type="transmembrane region" description="Helical" evidence="19">
    <location>
        <begin position="143"/>
        <end position="161"/>
    </location>
</feature>
<accession>A0A918RL38</accession>
<dbReference type="GO" id="GO:0009236">
    <property type="term" value="P:cobalamin biosynthetic process"/>
    <property type="evidence" value="ECO:0007669"/>
    <property type="project" value="UniProtKB-UniRule"/>
</dbReference>
<feature type="transmembrane region" description="Helical" evidence="19">
    <location>
        <begin position="41"/>
        <end position="60"/>
    </location>
</feature>
<keyword evidence="7 19" id="KW-1003">Cell membrane</keyword>
<feature type="transmembrane region" description="Helical" evidence="19">
    <location>
        <begin position="115"/>
        <end position="137"/>
    </location>
</feature>
<evidence type="ECO:0000256" key="10">
    <source>
        <dbReference type="ARBA" id="ARBA00022692"/>
    </source>
</evidence>
<reference evidence="20" key="1">
    <citation type="journal article" date="2014" name="Int. J. Syst. Evol. Microbiol.">
        <title>Complete genome sequence of Corynebacterium casei LMG S-19264T (=DSM 44701T), isolated from a smear-ripened cheese.</title>
        <authorList>
            <consortium name="US DOE Joint Genome Institute (JGI-PGF)"/>
            <person name="Walter F."/>
            <person name="Albersmeier A."/>
            <person name="Kalinowski J."/>
            <person name="Ruckert C."/>
        </authorList>
    </citation>
    <scope>NUCLEOTIDE SEQUENCE</scope>
    <source>
        <strain evidence="20">KCTC 12711</strain>
    </source>
</reference>
<evidence type="ECO:0000256" key="18">
    <source>
        <dbReference type="ARBA" id="ARBA00049504"/>
    </source>
</evidence>
<sequence length="267" mass="28819">MTLNSPPDWQRILAAFMFATRLRLTWFDRLTPESHQQFRPFMPLVGGFVGALGALVFALSDTLLNNIPIAVVLSMAATILLTGALHEDGLADSCDAFGGHVSRGKALTIMKDSRLGTYGVCGLFVVLLLKCLALVAVAQTHSVWLFTLMYIAAHAFSRSLAIRTSWRLNYASTLDASKSEPVVRDAVTQRDKVLCLALGATPLAMLATTQFYLTLGALGLAVLGAWRVEALSEQRIQGYTGDVLGAVQQVSELGFYLGVLILMVPAT</sequence>
<dbReference type="Proteomes" id="UP000614811">
    <property type="component" value="Unassembled WGS sequence"/>
</dbReference>
<evidence type="ECO:0000256" key="8">
    <source>
        <dbReference type="ARBA" id="ARBA00022573"/>
    </source>
</evidence>
<dbReference type="NCBIfam" id="TIGR00317">
    <property type="entry name" value="cobS"/>
    <property type="match status" value="1"/>
</dbReference>
<proteinExistence type="inferred from homology"/>
<comment type="pathway">
    <text evidence="3 19">Cofactor biosynthesis; adenosylcobalamin biosynthesis; adenosylcobalamin from cob(II)yrinate a,c-diamide: step 7/7.</text>
</comment>
<evidence type="ECO:0000256" key="16">
    <source>
        <dbReference type="ARBA" id="ARBA00032853"/>
    </source>
</evidence>
<comment type="similarity">
    <text evidence="4 19">Belongs to the CobS family.</text>
</comment>
<name>A0A918RL38_9GAMM</name>
<dbReference type="GO" id="GO:0008818">
    <property type="term" value="F:cobalamin 5'-phosphate synthase activity"/>
    <property type="evidence" value="ECO:0007669"/>
    <property type="project" value="UniProtKB-UniRule"/>
</dbReference>
<comment type="subcellular location">
    <subcellularLocation>
        <location evidence="2 19">Cell membrane</location>
        <topology evidence="2 19">Multi-pass membrane protein</topology>
    </subcellularLocation>
</comment>
<keyword evidence="13 19" id="KW-0472">Membrane</keyword>
<evidence type="ECO:0000256" key="13">
    <source>
        <dbReference type="ARBA" id="ARBA00023136"/>
    </source>
</evidence>
<evidence type="ECO:0000256" key="12">
    <source>
        <dbReference type="ARBA" id="ARBA00022989"/>
    </source>
</evidence>
<evidence type="ECO:0000256" key="3">
    <source>
        <dbReference type="ARBA" id="ARBA00004663"/>
    </source>
</evidence>
<dbReference type="PANTHER" id="PTHR34148:SF1">
    <property type="entry name" value="ADENOSYLCOBINAMIDE-GDP RIBAZOLETRANSFERASE"/>
    <property type="match status" value="1"/>
</dbReference>
<dbReference type="GO" id="GO:0005886">
    <property type="term" value="C:plasma membrane"/>
    <property type="evidence" value="ECO:0007669"/>
    <property type="project" value="UniProtKB-SubCell"/>
</dbReference>
<evidence type="ECO:0000256" key="4">
    <source>
        <dbReference type="ARBA" id="ARBA00010561"/>
    </source>
</evidence>
<dbReference type="HAMAP" id="MF_00719">
    <property type="entry name" value="CobS"/>
    <property type="match status" value="1"/>
</dbReference>
<comment type="function">
    <text evidence="14 19">Joins adenosylcobinamide-GDP and alpha-ribazole to generate adenosylcobalamin (Ado-cobalamin). Also synthesizes adenosylcobalamin 5'-phosphate from adenosylcobinamide-GDP and alpha-ribazole 5'-phosphate.</text>
</comment>
<keyword evidence="21" id="KW-1185">Reference proteome</keyword>
<evidence type="ECO:0000256" key="19">
    <source>
        <dbReference type="HAMAP-Rule" id="MF_00719"/>
    </source>
</evidence>
<dbReference type="EC" id="2.7.8.26" evidence="5 19"/>
<protein>
    <recommendedName>
        <fullName evidence="6 19">Adenosylcobinamide-GDP ribazoletransferase</fullName>
        <ecNumber evidence="5 19">2.7.8.26</ecNumber>
    </recommendedName>
    <alternativeName>
        <fullName evidence="16 19">Cobalamin synthase</fullName>
    </alternativeName>
    <alternativeName>
        <fullName evidence="15 19">Cobalamin-5'-phosphate synthase</fullName>
    </alternativeName>
</protein>
<dbReference type="AlphaFoldDB" id="A0A918RL38"/>
<dbReference type="Pfam" id="PF02654">
    <property type="entry name" value="CobS"/>
    <property type="match status" value="1"/>
</dbReference>
<comment type="catalytic activity">
    <reaction evidence="17 19">
        <text>alpha-ribazole + adenosylcob(III)inamide-GDP = adenosylcob(III)alamin + GMP + H(+)</text>
        <dbReference type="Rhea" id="RHEA:16049"/>
        <dbReference type="ChEBI" id="CHEBI:10329"/>
        <dbReference type="ChEBI" id="CHEBI:15378"/>
        <dbReference type="ChEBI" id="CHEBI:18408"/>
        <dbReference type="ChEBI" id="CHEBI:58115"/>
        <dbReference type="ChEBI" id="CHEBI:60487"/>
        <dbReference type="EC" id="2.7.8.26"/>
    </reaction>
</comment>
<dbReference type="GO" id="GO:0051073">
    <property type="term" value="F:adenosylcobinamide-GDP ribazoletransferase activity"/>
    <property type="evidence" value="ECO:0007669"/>
    <property type="project" value="UniProtKB-UniRule"/>
</dbReference>
<comment type="catalytic activity">
    <reaction evidence="18 19">
        <text>alpha-ribazole 5'-phosphate + adenosylcob(III)inamide-GDP = adenosylcob(III)alamin 5'-phosphate + GMP + H(+)</text>
        <dbReference type="Rhea" id="RHEA:23560"/>
        <dbReference type="ChEBI" id="CHEBI:15378"/>
        <dbReference type="ChEBI" id="CHEBI:57918"/>
        <dbReference type="ChEBI" id="CHEBI:58115"/>
        <dbReference type="ChEBI" id="CHEBI:60487"/>
        <dbReference type="ChEBI" id="CHEBI:60493"/>
        <dbReference type="EC" id="2.7.8.26"/>
    </reaction>
</comment>
<gene>
    <name evidence="19 20" type="primary">cobS</name>
    <name evidence="20" type="ORF">GCM10008090_09690</name>
</gene>
<comment type="cofactor">
    <cofactor evidence="1 19">
        <name>Mg(2+)</name>
        <dbReference type="ChEBI" id="CHEBI:18420"/>
    </cofactor>
</comment>
<evidence type="ECO:0000256" key="6">
    <source>
        <dbReference type="ARBA" id="ARBA00015850"/>
    </source>
</evidence>
<dbReference type="PANTHER" id="PTHR34148">
    <property type="entry name" value="ADENOSYLCOBINAMIDE-GDP RIBAZOLETRANSFERASE"/>
    <property type="match status" value="1"/>
</dbReference>
<dbReference type="EMBL" id="BMXA01000001">
    <property type="protein sequence ID" value="GHA02420.1"/>
    <property type="molecule type" value="Genomic_DNA"/>
</dbReference>
<evidence type="ECO:0000256" key="5">
    <source>
        <dbReference type="ARBA" id="ARBA00013200"/>
    </source>
</evidence>
<feature type="transmembrane region" description="Helical" evidence="19">
    <location>
        <begin position="193"/>
        <end position="226"/>
    </location>
</feature>
<evidence type="ECO:0000256" key="7">
    <source>
        <dbReference type="ARBA" id="ARBA00022475"/>
    </source>
</evidence>
<organism evidence="20 21">
    <name type="scientific">Arenicella chitinivorans</name>
    <dbReference type="NCBI Taxonomy" id="1329800"/>
    <lineage>
        <taxon>Bacteria</taxon>
        <taxon>Pseudomonadati</taxon>
        <taxon>Pseudomonadota</taxon>
        <taxon>Gammaproteobacteria</taxon>
        <taxon>Arenicellales</taxon>
        <taxon>Arenicellaceae</taxon>
        <taxon>Arenicella</taxon>
    </lineage>
</organism>
<comment type="caution">
    <text evidence="20">The sequence shown here is derived from an EMBL/GenBank/DDBJ whole genome shotgun (WGS) entry which is preliminary data.</text>
</comment>
<dbReference type="InterPro" id="IPR003805">
    <property type="entry name" value="CobS"/>
</dbReference>
<dbReference type="RefSeq" id="WP_189398857.1">
    <property type="nucleotide sequence ID" value="NZ_BMXA01000001.1"/>
</dbReference>
<evidence type="ECO:0000256" key="15">
    <source>
        <dbReference type="ARBA" id="ARBA00032605"/>
    </source>
</evidence>
<keyword evidence="12 19" id="KW-1133">Transmembrane helix</keyword>
<keyword evidence="11 19" id="KW-0460">Magnesium</keyword>
<evidence type="ECO:0000256" key="17">
    <source>
        <dbReference type="ARBA" id="ARBA00048623"/>
    </source>
</evidence>
<evidence type="ECO:0000256" key="14">
    <source>
        <dbReference type="ARBA" id="ARBA00025228"/>
    </source>
</evidence>